<protein>
    <recommendedName>
        <fullName evidence="1">Reverse transcriptase domain-containing protein</fullName>
    </recommendedName>
</protein>
<dbReference type="PROSITE" id="PS50878">
    <property type="entry name" value="RT_POL"/>
    <property type="match status" value="1"/>
</dbReference>
<evidence type="ECO:0000313" key="2">
    <source>
        <dbReference type="EMBL" id="CAC5411985.1"/>
    </source>
</evidence>
<sequence length="379" mass="42783">MKLKLKTYEDKICKGAILRSKAQWAIDGDKSSKYFLQLEKYKQNSNAVKELKTTEGKILTTSHEILEEVYKFHEELYSSIVINKDKAKENFEYISEKVSDEKSENSETDLTLDEIKSSLFGMSKNNSQGPDGLTVEFFCKFFHLFGRDIADTTSSIRDLIEIIENDDLETYLIKVDQEKAFDKVDHDYLFLVLEKFGFGPKFMQWIKIVYNNVNSSVKCNGFLTKYVKLNDSIKQGCPVSALLYVLVAEPLSQAIIKNKNIQSVNIPKSNVNAKIFQHADDTNHFTSNKKSVNEAVKVLNLYSEASGAKINRQKSEIMSLVDVGDNRTIKAADVIANVEKEIGEGTVLACVRKSGNSYELTLTDKDASDLMVDTGFKGE</sequence>
<name>A0A6J8DVS9_MYTCO</name>
<dbReference type="EMBL" id="CACVKT020007942">
    <property type="protein sequence ID" value="CAC5411985.1"/>
    <property type="molecule type" value="Genomic_DNA"/>
</dbReference>
<evidence type="ECO:0000259" key="1">
    <source>
        <dbReference type="PROSITE" id="PS50878"/>
    </source>
</evidence>
<dbReference type="InterPro" id="IPR000477">
    <property type="entry name" value="RT_dom"/>
</dbReference>
<keyword evidence="3" id="KW-1185">Reference proteome</keyword>
<dbReference type="Pfam" id="PF00078">
    <property type="entry name" value="RVT_1"/>
    <property type="match status" value="1"/>
</dbReference>
<dbReference type="OrthoDB" id="6255742at2759"/>
<dbReference type="PANTHER" id="PTHR31635">
    <property type="entry name" value="REVERSE TRANSCRIPTASE DOMAIN-CONTAINING PROTEIN-RELATED"/>
    <property type="match status" value="1"/>
</dbReference>
<dbReference type="PANTHER" id="PTHR31635:SF196">
    <property type="entry name" value="REVERSE TRANSCRIPTASE DOMAIN-CONTAINING PROTEIN-RELATED"/>
    <property type="match status" value="1"/>
</dbReference>
<proteinExistence type="predicted"/>
<feature type="domain" description="Reverse transcriptase" evidence="1">
    <location>
        <begin position="1"/>
        <end position="348"/>
    </location>
</feature>
<dbReference type="AlphaFoldDB" id="A0A6J8DVS9"/>
<dbReference type="Proteomes" id="UP000507470">
    <property type="component" value="Unassembled WGS sequence"/>
</dbReference>
<gene>
    <name evidence="2" type="ORF">MCOR_45012</name>
</gene>
<evidence type="ECO:0000313" key="3">
    <source>
        <dbReference type="Proteomes" id="UP000507470"/>
    </source>
</evidence>
<accession>A0A6J8DVS9</accession>
<reference evidence="2 3" key="1">
    <citation type="submission" date="2020-06" db="EMBL/GenBank/DDBJ databases">
        <authorList>
            <person name="Li R."/>
            <person name="Bekaert M."/>
        </authorList>
    </citation>
    <scope>NUCLEOTIDE SEQUENCE [LARGE SCALE GENOMIC DNA]</scope>
    <source>
        <strain evidence="3">wild</strain>
    </source>
</reference>
<organism evidence="2 3">
    <name type="scientific">Mytilus coruscus</name>
    <name type="common">Sea mussel</name>
    <dbReference type="NCBI Taxonomy" id="42192"/>
    <lineage>
        <taxon>Eukaryota</taxon>
        <taxon>Metazoa</taxon>
        <taxon>Spiralia</taxon>
        <taxon>Lophotrochozoa</taxon>
        <taxon>Mollusca</taxon>
        <taxon>Bivalvia</taxon>
        <taxon>Autobranchia</taxon>
        <taxon>Pteriomorphia</taxon>
        <taxon>Mytilida</taxon>
        <taxon>Mytiloidea</taxon>
        <taxon>Mytilidae</taxon>
        <taxon>Mytilinae</taxon>
        <taxon>Mytilus</taxon>
    </lineage>
</organism>